<feature type="chain" id="PRO_5003990264" evidence="4">
    <location>
        <begin position="26"/>
        <end position="564"/>
    </location>
</feature>
<evidence type="ECO:0000313" key="6">
    <source>
        <dbReference type="EMBL" id="ELR11462.1"/>
    </source>
</evidence>
<dbReference type="OMA" id="DEHSWGN"/>
<gene>
    <name evidence="6" type="ORF">ACA1_121830</name>
</gene>
<dbReference type="RefSeq" id="XP_004333475.1">
    <property type="nucleotide sequence ID" value="XM_004333427.1"/>
</dbReference>
<proteinExistence type="inferred from homology"/>
<evidence type="ECO:0000256" key="2">
    <source>
        <dbReference type="ARBA" id="ARBA00022801"/>
    </source>
</evidence>
<dbReference type="AlphaFoldDB" id="L8GEL0"/>
<dbReference type="GO" id="GO:0004104">
    <property type="term" value="F:cholinesterase activity"/>
    <property type="evidence" value="ECO:0007669"/>
    <property type="project" value="InterPro"/>
</dbReference>
<feature type="domain" description="Carboxylesterase type B" evidence="5">
    <location>
        <begin position="30"/>
        <end position="535"/>
    </location>
</feature>
<sequence>MGTRSSSIVPLCLLVLVALVAAASALGPIAFTGQGVIQGKWANQVQQFLGVPFAAPPVGELRFKPPVRSDSWNGVRSATAFGPNCPQNGLAGVQPLPNQSEDCLYLNIWAPLLANAGSNLPVMVFLHGGGYQTGSGAQPVTDGSVLAATTNSIIVTVNYRLGLLGMLAHPAFLEETGTFGNYNIMDQVQALRWVQENIGFFGGNPSAVTLAGQSVGGISVAIHLVSPQSRGLFQQAIIESAVTSSLTNQSYVGAQGNTLVAALNCSTSSNAAIRACLRAASPATLLNLQRTVQPAPARPSVDGIVIPDQPLALLQKGYFARVPVLAGNNRNESTVFRANALSYFNGVYPINQTYFNQFISNAAQFGPNFASVVDQLYPASSYPTVFARLAAIEGDRDYTCQVRHYLDLMNEAGASDLYLYELRRALPYTNPQTFLGSFHSTDLNYIFGTSCISDFWPYGPPTCLTGTAPQFWAAGSVDYQLSRQVMTLWGNFLWNGTPGAFWPTYDTTTKALQVINVNPFLHVEYNLASAQCAYWDNLVVFCGDGICNNGENRVSCPSDCNTCP</sequence>
<dbReference type="ESTHER" id="acaca-l8gel0">
    <property type="family name" value="Carb_B_Root"/>
</dbReference>
<dbReference type="SUPFAM" id="SSF53474">
    <property type="entry name" value="alpha/beta-Hydrolases"/>
    <property type="match status" value="1"/>
</dbReference>
<dbReference type="PRINTS" id="PR00878">
    <property type="entry name" value="CHOLNESTRASE"/>
</dbReference>
<dbReference type="InterPro" id="IPR000997">
    <property type="entry name" value="Cholinesterase"/>
</dbReference>
<name>L8GEL0_ACACF</name>
<keyword evidence="4" id="KW-0732">Signal</keyword>
<feature type="active site" description="Acyl-ester intermediate" evidence="3">
    <location>
        <position position="214"/>
    </location>
</feature>
<evidence type="ECO:0000256" key="1">
    <source>
        <dbReference type="ARBA" id="ARBA00005964"/>
    </source>
</evidence>
<dbReference type="GeneID" id="14911872"/>
<dbReference type="InterPro" id="IPR050309">
    <property type="entry name" value="Type-B_Carboxylest/Lipase"/>
</dbReference>
<dbReference type="PROSITE" id="PS00941">
    <property type="entry name" value="CARBOXYLESTERASE_B_2"/>
    <property type="match status" value="1"/>
</dbReference>
<evidence type="ECO:0000313" key="7">
    <source>
        <dbReference type="Proteomes" id="UP000011083"/>
    </source>
</evidence>
<dbReference type="InterPro" id="IPR002018">
    <property type="entry name" value="CarbesteraseB"/>
</dbReference>
<evidence type="ECO:0000259" key="5">
    <source>
        <dbReference type="Pfam" id="PF00135"/>
    </source>
</evidence>
<dbReference type="Gene3D" id="3.40.50.1820">
    <property type="entry name" value="alpha/beta hydrolase"/>
    <property type="match status" value="1"/>
</dbReference>
<dbReference type="STRING" id="1257118.L8GEL0"/>
<evidence type="ECO:0000256" key="3">
    <source>
        <dbReference type="PIRSR" id="PIRSR600997-1"/>
    </source>
</evidence>
<dbReference type="VEuPathDB" id="AmoebaDB:ACA1_121830"/>
<dbReference type="InterPro" id="IPR029058">
    <property type="entry name" value="AB_hydrolase_fold"/>
</dbReference>
<dbReference type="EMBL" id="KB008151">
    <property type="protein sequence ID" value="ELR11462.1"/>
    <property type="molecule type" value="Genomic_DNA"/>
</dbReference>
<dbReference type="InterPro" id="IPR019819">
    <property type="entry name" value="Carboxylesterase_B_CS"/>
</dbReference>
<dbReference type="Proteomes" id="UP000011083">
    <property type="component" value="Unassembled WGS sequence"/>
</dbReference>
<protein>
    <submittedName>
        <fullName evidence="6">Carboxylesterase superfamily protein</fullName>
    </submittedName>
</protein>
<feature type="signal peptide" evidence="4">
    <location>
        <begin position="1"/>
        <end position="25"/>
    </location>
</feature>
<organism evidence="6 7">
    <name type="scientific">Acanthamoeba castellanii (strain ATCC 30010 / Neff)</name>
    <dbReference type="NCBI Taxonomy" id="1257118"/>
    <lineage>
        <taxon>Eukaryota</taxon>
        <taxon>Amoebozoa</taxon>
        <taxon>Discosea</taxon>
        <taxon>Longamoebia</taxon>
        <taxon>Centramoebida</taxon>
        <taxon>Acanthamoebidae</taxon>
        <taxon>Acanthamoeba</taxon>
    </lineage>
</organism>
<keyword evidence="2" id="KW-0378">Hydrolase</keyword>
<dbReference type="Pfam" id="PF00135">
    <property type="entry name" value="COesterase"/>
    <property type="match status" value="1"/>
</dbReference>
<feature type="active site" description="Charge relay system" evidence="3">
    <location>
        <position position="332"/>
    </location>
</feature>
<evidence type="ECO:0000256" key="4">
    <source>
        <dbReference type="SAM" id="SignalP"/>
    </source>
</evidence>
<accession>L8GEL0</accession>
<feature type="active site" description="Charge relay system" evidence="3">
    <location>
        <position position="439"/>
    </location>
</feature>
<dbReference type="PANTHER" id="PTHR11559">
    <property type="entry name" value="CARBOXYLESTERASE"/>
    <property type="match status" value="1"/>
</dbReference>
<dbReference type="OrthoDB" id="408631at2759"/>
<keyword evidence="7" id="KW-1185">Reference proteome</keyword>
<dbReference type="KEGG" id="acan:ACA1_121830"/>
<comment type="similarity">
    <text evidence="1">Belongs to the type-B carboxylesterase/lipase family.</text>
</comment>
<reference evidence="6 7" key="1">
    <citation type="journal article" date="2013" name="Genome Biol.">
        <title>Genome of Acanthamoeba castellanii highlights extensive lateral gene transfer and early evolution of tyrosine kinase signaling.</title>
        <authorList>
            <person name="Clarke M."/>
            <person name="Lohan A.J."/>
            <person name="Liu B."/>
            <person name="Lagkouvardos I."/>
            <person name="Roy S."/>
            <person name="Zafar N."/>
            <person name="Bertelli C."/>
            <person name="Schilde C."/>
            <person name="Kianianmomeni A."/>
            <person name="Burglin T.R."/>
            <person name="Frech C."/>
            <person name="Turcotte B."/>
            <person name="Kopec K.O."/>
            <person name="Synnott J.M."/>
            <person name="Choo C."/>
            <person name="Paponov I."/>
            <person name="Finkler A."/>
            <person name="Soon Heng Tan C."/>
            <person name="Hutchins A.P."/>
            <person name="Weinmeier T."/>
            <person name="Rattei T."/>
            <person name="Chu J.S."/>
            <person name="Gimenez G."/>
            <person name="Irimia M."/>
            <person name="Rigden D.J."/>
            <person name="Fitzpatrick D.A."/>
            <person name="Lorenzo-Morales J."/>
            <person name="Bateman A."/>
            <person name="Chiu C.H."/>
            <person name="Tang P."/>
            <person name="Hegemann P."/>
            <person name="Fromm H."/>
            <person name="Raoult D."/>
            <person name="Greub G."/>
            <person name="Miranda-Saavedra D."/>
            <person name="Chen N."/>
            <person name="Nash P."/>
            <person name="Ginger M.L."/>
            <person name="Horn M."/>
            <person name="Schaap P."/>
            <person name="Caler L."/>
            <person name="Loftus B."/>
        </authorList>
    </citation>
    <scope>NUCLEOTIDE SEQUENCE [LARGE SCALE GENOMIC DNA]</scope>
    <source>
        <strain evidence="6 7">Neff</strain>
    </source>
</reference>